<feature type="non-terminal residue" evidence="3">
    <location>
        <position position="146"/>
    </location>
</feature>
<comment type="subcellular location">
    <subcellularLocation>
        <location evidence="1">Nucleus</location>
    </subcellularLocation>
</comment>
<dbReference type="GO" id="GO:0000463">
    <property type="term" value="P:maturation of LSU-rRNA from tricistronic rRNA transcript (SSU-rRNA, 5.8S rRNA, LSU-rRNA)"/>
    <property type="evidence" value="ECO:0007669"/>
    <property type="project" value="TreeGrafter"/>
</dbReference>
<dbReference type="Gene3D" id="3.40.50.10190">
    <property type="entry name" value="BRCT domain"/>
    <property type="match status" value="1"/>
</dbReference>
<reference evidence="3" key="1">
    <citation type="submission" date="2014-05" db="EMBL/GenBank/DDBJ databases">
        <title>The transcriptome of the halophilic microalga Tetraselmis sp. GSL018 isolated from the Great Salt Lake, Utah.</title>
        <authorList>
            <person name="Jinkerson R.E."/>
            <person name="D'Adamo S."/>
            <person name="Posewitz M.C."/>
        </authorList>
    </citation>
    <scope>NUCLEOTIDE SEQUENCE</scope>
    <source>
        <strain evidence="3">GSL018</strain>
    </source>
</reference>
<dbReference type="CDD" id="cd17709">
    <property type="entry name" value="BRCT_pescadillo_like"/>
    <property type="match status" value="1"/>
</dbReference>
<dbReference type="GO" id="GO:0070545">
    <property type="term" value="C:PeBoW complex"/>
    <property type="evidence" value="ECO:0007669"/>
    <property type="project" value="TreeGrafter"/>
</dbReference>
<dbReference type="PANTHER" id="PTHR12221">
    <property type="entry name" value="PESCADILLO - RELATED"/>
    <property type="match status" value="1"/>
</dbReference>
<dbReference type="InterPro" id="IPR036420">
    <property type="entry name" value="BRCT_dom_sf"/>
</dbReference>
<accession>A0A061R615</accession>
<organism evidence="3">
    <name type="scientific">Tetraselmis sp. GSL018</name>
    <dbReference type="NCBI Taxonomy" id="582737"/>
    <lineage>
        <taxon>Eukaryota</taxon>
        <taxon>Viridiplantae</taxon>
        <taxon>Chlorophyta</taxon>
        <taxon>core chlorophytes</taxon>
        <taxon>Chlorodendrophyceae</taxon>
        <taxon>Chlorodendrales</taxon>
        <taxon>Chlorodendraceae</taxon>
        <taxon>Tetraselmis</taxon>
    </lineage>
</organism>
<sequence length="146" mass="16295">EPLLLVIRAFGGRAGWDGEGSPFPEGSEEITHQVVDRPTQGHRFLGREYVQPQWVFDSANFRVLAPCENYAPGAELPPHLSPFATADSYEPEWQKTMRHLQEVADSARKRNAGFLEGTGEEEGEMVELRAPEEEEAEGVSDTRALE</sequence>
<feature type="region of interest" description="Disordered" evidence="2">
    <location>
        <begin position="113"/>
        <end position="146"/>
    </location>
</feature>
<name>A0A061R615_9CHLO</name>
<proteinExistence type="predicted"/>
<feature type="non-terminal residue" evidence="3">
    <location>
        <position position="1"/>
    </location>
</feature>
<dbReference type="EMBL" id="GBEZ01019065">
    <property type="protein sequence ID" value="JAC67438.1"/>
    <property type="molecule type" value="Transcribed_RNA"/>
</dbReference>
<evidence type="ECO:0000313" key="3">
    <source>
        <dbReference type="EMBL" id="JAC67438.1"/>
    </source>
</evidence>
<dbReference type="PANTHER" id="PTHR12221:SF6">
    <property type="entry name" value="PESCADILLO HOMOLOG"/>
    <property type="match status" value="1"/>
</dbReference>
<dbReference type="SUPFAM" id="SSF52113">
    <property type="entry name" value="BRCT domain"/>
    <property type="match status" value="1"/>
</dbReference>
<evidence type="ECO:0000256" key="1">
    <source>
        <dbReference type="ARBA" id="ARBA00004123"/>
    </source>
</evidence>
<dbReference type="AlphaFoldDB" id="A0A061R615"/>
<protein>
    <submittedName>
        <fullName evidence="3">Pescadillo-like protein</fullName>
    </submittedName>
</protein>
<dbReference type="InterPro" id="IPR010613">
    <property type="entry name" value="PES"/>
</dbReference>
<dbReference type="GO" id="GO:0003723">
    <property type="term" value="F:RNA binding"/>
    <property type="evidence" value="ECO:0007669"/>
    <property type="project" value="TreeGrafter"/>
</dbReference>
<gene>
    <name evidence="3" type="ORF">TSPGSL018_11172</name>
</gene>
<evidence type="ECO:0000256" key="2">
    <source>
        <dbReference type="SAM" id="MobiDB-lite"/>
    </source>
</evidence>